<name>A0ABW2CT18_9ACTN</name>
<dbReference type="Proteomes" id="UP001596380">
    <property type="component" value="Unassembled WGS sequence"/>
</dbReference>
<accession>A0ABW2CT18</accession>
<keyword evidence="1" id="KW-1133">Transmembrane helix</keyword>
<feature type="transmembrane region" description="Helical" evidence="1">
    <location>
        <begin position="27"/>
        <end position="48"/>
    </location>
</feature>
<sequence length="55" mass="5557">MVLFSALIAVCVGFLKALDGSPATDAVLSAGAAFGGAALLCLAVVPVVQQLRQRR</sequence>
<protein>
    <submittedName>
        <fullName evidence="2">Uncharacterized protein</fullName>
    </submittedName>
</protein>
<organism evidence="2 3">
    <name type="scientific">Actinomadura yumaensis</name>
    <dbReference type="NCBI Taxonomy" id="111807"/>
    <lineage>
        <taxon>Bacteria</taxon>
        <taxon>Bacillati</taxon>
        <taxon>Actinomycetota</taxon>
        <taxon>Actinomycetes</taxon>
        <taxon>Streptosporangiales</taxon>
        <taxon>Thermomonosporaceae</taxon>
        <taxon>Actinomadura</taxon>
    </lineage>
</organism>
<evidence type="ECO:0000256" key="1">
    <source>
        <dbReference type="SAM" id="Phobius"/>
    </source>
</evidence>
<comment type="caution">
    <text evidence="2">The sequence shown here is derived from an EMBL/GenBank/DDBJ whole genome shotgun (WGS) entry which is preliminary data.</text>
</comment>
<keyword evidence="1" id="KW-0472">Membrane</keyword>
<dbReference type="RefSeq" id="WP_160821327.1">
    <property type="nucleotide sequence ID" value="NZ_JBHSXE010000001.1"/>
</dbReference>
<evidence type="ECO:0000313" key="2">
    <source>
        <dbReference type="EMBL" id="MFC6884974.1"/>
    </source>
</evidence>
<evidence type="ECO:0000313" key="3">
    <source>
        <dbReference type="Proteomes" id="UP001596380"/>
    </source>
</evidence>
<dbReference type="EMBL" id="JBHSXS010000032">
    <property type="protein sequence ID" value="MFC6884974.1"/>
    <property type="molecule type" value="Genomic_DNA"/>
</dbReference>
<gene>
    <name evidence="2" type="ORF">ACFQKB_34815</name>
</gene>
<keyword evidence="1" id="KW-0812">Transmembrane</keyword>
<proteinExistence type="predicted"/>
<keyword evidence="3" id="KW-1185">Reference proteome</keyword>
<reference evidence="3" key="1">
    <citation type="journal article" date="2019" name="Int. J. Syst. Evol. Microbiol.">
        <title>The Global Catalogue of Microorganisms (GCM) 10K type strain sequencing project: providing services to taxonomists for standard genome sequencing and annotation.</title>
        <authorList>
            <consortium name="The Broad Institute Genomics Platform"/>
            <consortium name="The Broad Institute Genome Sequencing Center for Infectious Disease"/>
            <person name="Wu L."/>
            <person name="Ma J."/>
        </authorList>
    </citation>
    <scope>NUCLEOTIDE SEQUENCE [LARGE SCALE GENOMIC DNA]</scope>
    <source>
        <strain evidence="3">JCM 3369</strain>
    </source>
</reference>